<gene>
    <name evidence="1" type="ORF">D7Z54_20260</name>
</gene>
<dbReference type="RefSeq" id="WP_125558421.1">
    <property type="nucleotide sequence ID" value="NZ_RBVX01000023.1"/>
</dbReference>
<protein>
    <submittedName>
        <fullName evidence="1">DUF2164 domain-containing protein</fullName>
    </submittedName>
</protein>
<proteinExistence type="predicted"/>
<reference evidence="1 2" key="1">
    <citation type="submission" date="2018-10" db="EMBL/GenBank/DDBJ databases">
        <title>Draft genome sequence of Bacillus salarius IM0101, isolated from a hypersaline soil in Inner Mongolia, China.</title>
        <authorList>
            <person name="Yamprayoonswat W."/>
            <person name="Boonvisut S."/>
            <person name="Jumpathong W."/>
            <person name="Sittihan S."/>
            <person name="Ruangsuj P."/>
            <person name="Wanthongcharoen S."/>
            <person name="Thongpramul N."/>
            <person name="Pimmason S."/>
            <person name="Yu B."/>
            <person name="Yasawong M."/>
        </authorList>
    </citation>
    <scope>NUCLEOTIDE SEQUENCE [LARGE SCALE GENOMIC DNA]</scope>
    <source>
        <strain evidence="1 2">IM0101</strain>
    </source>
</reference>
<accession>A0A428MZQ3</accession>
<dbReference type="Proteomes" id="UP000275076">
    <property type="component" value="Unassembled WGS sequence"/>
</dbReference>
<sequence length="81" mass="9541">MILQLTKEQKELMVEEIQQFFSLERGEDLSDFASERVLDFFKESLAPHIYNIAVADVKHVVEQQYSSIEEEILTLQRPIKK</sequence>
<evidence type="ECO:0000313" key="1">
    <source>
        <dbReference type="EMBL" id="RSL31572.1"/>
    </source>
</evidence>
<evidence type="ECO:0000313" key="2">
    <source>
        <dbReference type="Proteomes" id="UP000275076"/>
    </source>
</evidence>
<dbReference type="EMBL" id="RBVX01000023">
    <property type="protein sequence ID" value="RSL31572.1"/>
    <property type="molecule type" value="Genomic_DNA"/>
</dbReference>
<keyword evidence="2" id="KW-1185">Reference proteome</keyword>
<dbReference type="OrthoDB" id="573733at2"/>
<name>A0A428MZQ3_9BACI</name>
<dbReference type="Pfam" id="PF09932">
    <property type="entry name" value="DUF2164"/>
    <property type="match status" value="1"/>
</dbReference>
<dbReference type="InterPro" id="IPR018680">
    <property type="entry name" value="DUF2164"/>
</dbReference>
<organism evidence="1 2">
    <name type="scientific">Salibacterium salarium</name>
    <dbReference type="NCBI Taxonomy" id="284579"/>
    <lineage>
        <taxon>Bacteria</taxon>
        <taxon>Bacillati</taxon>
        <taxon>Bacillota</taxon>
        <taxon>Bacilli</taxon>
        <taxon>Bacillales</taxon>
        <taxon>Bacillaceae</taxon>
    </lineage>
</organism>
<dbReference type="AlphaFoldDB" id="A0A428MZQ3"/>
<comment type="caution">
    <text evidence="1">The sequence shown here is derived from an EMBL/GenBank/DDBJ whole genome shotgun (WGS) entry which is preliminary data.</text>
</comment>